<geneLocation type="plasmid" evidence="3">
    <name>pNK6b DNA</name>
</geneLocation>
<sequence>MKHFSYLRNQQGAHGFGGGGEVARGDEASRHMDRRIYYERPQIFVARNIGNFALGQDRICETRPDEGERIGERVDFCDAIRHDAGRFKRPI</sequence>
<name>A0A0E4FZM3_9BRAD</name>
<reference evidence="2 3" key="1">
    <citation type="submission" date="2014-11" db="EMBL/GenBank/DDBJ databases">
        <title>Symbiosis island explosion on the genome of extra-slow-growing strains of soybean bradyrhizobia with massive insertion sequences.</title>
        <authorList>
            <person name="Iida T."/>
            <person name="Minamisawa K."/>
        </authorList>
    </citation>
    <scope>NUCLEOTIDE SEQUENCE [LARGE SCALE GENOMIC DNA]</scope>
    <source>
        <strain evidence="2 3">NK6</strain>
        <plasmid evidence="3">pNK6b DNA</plasmid>
    </source>
</reference>
<feature type="region of interest" description="Disordered" evidence="1">
    <location>
        <begin position="1"/>
        <end position="25"/>
    </location>
</feature>
<accession>A0A0E4FZM3</accession>
<dbReference type="Proteomes" id="UP000063308">
    <property type="component" value="Plasmid pNK6b"/>
</dbReference>
<evidence type="ECO:0000256" key="1">
    <source>
        <dbReference type="SAM" id="MobiDB-lite"/>
    </source>
</evidence>
<proteinExistence type="predicted"/>
<dbReference type="EMBL" id="AP014686">
    <property type="protein sequence ID" value="BAR63331.1"/>
    <property type="molecule type" value="Genomic_DNA"/>
</dbReference>
<evidence type="ECO:0000313" key="3">
    <source>
        <dbReference type="Proteomes" id="UP000063308"/>
    </source>
</evidence>
<organism evidence="2 3">
    <name type="scientific">Bradyrhizobium diazoefficiens</name>
    <dbReference type="NCBI Taxonomy" id="1355477"/>
    <lineage>
        <taxon>Bacteria</taxon>
        <taxon>Pseudomonadati</taxon>
        <taxon>Pseudomonadota</taxon>
        <taxon>Alphaproteobacteria</taxon>
        <taxon>Hyphomicrobiales</taxon>
        <taxon>Nitrobacteraceae</taxon>
        <taxon>Bradyrhizobium</taxon>
    </lineage>
</organism>
<protein>
    <submittedName>
        <fullName evidence="2">Large extracellular protein</fullName>
    </submittedName>
</protein>
<keyword evidence="2" id="KW-0614">Plasmid</keyword>
<evidence type="ECO:0000313" key="2">
    <source>
        <dbReference type="EMBL" id="BAR63331.1"/>
    </source>
</evidence>
<gene>
    <name evidence="2" type="ORF">NK6_b_137</name>
</gene>
<dbReference type="AlphaFoldDB" id="A0A0E4FZM3"/>